<evidence type="ECO:0000313" key="3">
    <source>
        <dbReference type="Proteomes" id="UP000618460"/>
    </source>
</evidence>
<accession>A0A917TWG4</accession>
<comment type="caution">
    <text evidence="2">The sequence shown here is derived from an EMBL/GenBank/DDBJ whole genome shotgun (WGS) entry which is preliminary data.</text>
</comment>
<feature type="transmembrane region" description="Helical" evidence="1">
    <location>
        <begin position="6"/>
        <end position="24"/>
    </location>
</feature>
<proteinExistence type="predicted"/>
<sequence>MRKVVIFIACLVLIAISIYIYNYWANYQASYEEKTIIEAIDIKNEDITALVFMSSDKSTWEVQDKETINNFLKFLDEYKVKKMKVSGYNWQDENISISLITKDESYSIKVEEAVVRVNKGDFNKGHYEVLNSPIDIEKIKHF</sequence>
<keyword evidence="3" id="KW-1185">Reference proteome</keyword>
<evidence type="ECO:0000313" key="2">
    <source>
        <dbReference type="EMBL" id="GGM41358.1"/>
    </source>
</evidence>
<organism evidence="2 3">
    <name type="scientific">Paraliobacillus quinghaiensis</name>
    <dbReference type="NCBI Taxonomy" id="470815"/>
    <lineage>
        <taxon>Bacteria</taxon>
        <taxon>Bacillati</taxon>
        <taxon>Bacillota</taxon>
        <taxon>Bacilli</taxon>
        <taxon>Bacillales</taxon>
        <taxon>Bacillaceae</taxon>
        <taxon>Paraliobacillus</taxon>
    </lineage>
</organism>
<dbReference type="OrthoDB" id="2437154at2"/>
<gene>
    <name evidence="2" type="ORF">GCM10011351_29410</name>
</gene>
<reference evidence="2" key="2">
    <citation type="submission" date="2020-09" db="EMBL/GenBank/DDBJ databases">
        <authorList>
            <person name="Sun Q."/>
            <person name="Zhou Y."/>
        </authorList>
    </citation>
    <scope>NUCLEOTIDE SEQUENCE</scope>
    <source>
        <strain evidence="2">CGMCC 1.6333</strain>
    </source>
</reference>
<name>A0A917TWG4_9BACI</name>
<dbReference type="RefSeq" id="WP_117156948.1">
    <property type="nucleotide sequence ID" value="NZ_BMLG01000026.1"/>
</dbReference>
<dbReference type="EMBL" id="BMLG01000026">
    <property type="protein sequence ID" value="GGM41358.1"/>
    <property type="molecule type" value="Genomic_DNA"/>
</dbReference>
<reference evidence="2" key="1">
    <citation type="journal article" date="2014" name="Int. J. Syst. Evol. Microbiol.">
        <title>Complete genome sequence of Corynebacterium casei LMG S-19264T (=DSM 44701T), isolated from a smear-ripened cheese.</title>
        <authorList>
            <consortium name="US DOE Joint Genome Institute (JGI-PGF)"/>
            <person name="Walter F."/>
            <person name="Albersmeier A."/>
            <person name="Kalinowski J."/>
            <person name="Ruckert C."/>
        </authorList>
    </citation>
    <scope>NUCLEOTIDE SEQUENCE</scope>
    <source>
        <strain evidence="2">CGMCC 1.6333</strain>
    </source>
</reference>
<dbReference type="AlphaFoldDB" id="A0A917TWG4"/>
<dbReference type="Proteomes" id="UP000618460">
    <property type="component" value="Unassembled WGS sequence"/>
</dbReference>
<evidence type="ECO:0000256" key="1">
    <source>
        <dbReference type="SAM" id="Phobius"/>
    </source>
</evidence>
<keyword evidence="1" id="KW-1133">Transmembrane helix</keyword>
<keyword evidence="1" id="KW-0472">Membrane</keyword>
<protein>
    <submittedName>
        <fullName evidence="2">Uncharacterized protein</fullName>
    </submittedName>
</protein>
<keyword evidence="1" id="KW-0812">Transmembrane</keyword>